<sequence length="704" mass="81721">MNTYDIECDNLEHGCLQLSCNCTLYELRNAYIKCIEFCHLSIQYAETLNIKLSCGVVFGSNSITFGKQSSKYNVIDAKQYAQKVSQFLDNKIKILPQSFVLKLTNKTIDFKYIHIQFELTDYSIENQQICRVLVKDKIFKSSKYILDEVKIQSNKQPGQRSSSVISFQSDTLQSTQVSYDTENESETSENSQNNIYDDKSNIFKYLASQQQTAVTSEANSAENSCDNNNANAFDDTMFYNQQQLMKKLIELPQMQISLSGTDNIQCTPISNKQKIQQIIDKCKYHLNFLKNQEKYIKFQIPRPVYLLALFTQLINSQIMYETLKVEYKNLTQQKFETNYIGKCVLSLQAIIILIDLVVYGIMYATEHKIINIKPKQKILTFIIQASIRLSHILQQQYVTSVLVFTLNLEQKLINLHQDKYILFSKIWNITQVLVTNTQNTLDMTIQHQIKHIYILIYYILQIWSYARIAQQSIIVALCILLYDVVKFIQFLIDLISKSINVELQEKIYNSYLEDLKIPTHQQLQMCTKLQYLKQSKQCIELHQKIQQNSQVEFINIDCNNVYNQESLFALKVQQYFIEKLSKHSVQPILFFNGIIMKIYDTSNEFINYLDKHMTILKVGQNNLYASTDKDIKTTIKIIKDYGILQAKIATGKFKCLMVNDLYVIVDGPAIDILEYLPDEQGIVMSQQIHYDGVGKYVKGGIIVQ</sequence>
<organism evidence="3 4">
    <name type="scientific">Hexamita inflata</name>
    <dbReference type="NCBI Taxonomy" id="28002"/>
    <lineage>
        <taxon>Eukaryota</taxon>
        <taxon>Metamonada</taxon>
        <taxon>Diplomonadida</taxon>
        <taxon>Hexamitidae</taxon>
        <taxon>Hexamitinae</taxon>
        <taxon>Hexamita</taxon>
    </lineage>
</organism>
<feature type="transmembrane region" description="Helical" evidence="2">
    <location>
        <begin position="345"/>
        <end position="365"/>
    </location>
</feature>
<keyword evidence="2" id="KW-0472">Membrane</keyword>
<keyword evidence="4" id="KW-1185">Reference proteome</keyword>
<evidence type="ECO:0000256" key="1">
    <source>
        <dbReference type="SAM" id="MobiDB-lite"/>
    </source>
</evidence>
<proteinExistence type="predicted"/>
<evidence type="ECO:0000256" key="2">
    <source>
        <dbReference type="SAM" id="Phobius"/>
    </source>
</evidence>
<reference evidence="3 4" key="1">
    <citation type="submission" date="2024-07" db="EMBL/GenBank/DDBJ databases">
        <authorList>
            <person name="Akdeniz Z."/>
        </authorList>
    </citation>
    <scope>NUCLEOTIDE SEQUENCE [LARGE SCALE GENOMIC DNA]</scope>
</reference>
<keyword evidence="2" id="KW-1133">Transmembrane helix</keyword>
<dbReference type="EMBL" id="CAXDID020000238">
    <property type="protein sequence ID" value="CAL6062143.1"/>
    <property type="molecule type" value="Genomic_DNA"/>
</dbReference>
<keyword evidence="2" id="KW-0812">Transmembrane</keyword>
<dbReference type="Proteomes" id="UP001642409">
    <property type="component" value="Unassembled WGS sequence"/>
</dbReference>
<evidence type="ECO:0000313" key="3">
    <source>
        <dbReference type="EMBL" id="CAL6062143.1"/>
    </source>
</evidence>
<comment type="caution">
    <text evidence="3">The sequence shown here is derived from an EMBL/GenBank/DDBJ whole genome shotgun (WGS) entry which is preliminary data.</text>
</comment>
<accession>A0ABP1KJJ7</accession>
<name>A0ABP1KJJ7_9EUKA</name>
<evidence type="ECO:0000313" key="4">
    <source>
        <dbReference type="Proteomes" id="UP001642409"/>
    </source>
</evidence>
<protein>
    <submittedName>
        <fullName evidence="3">Hypothetical_protein</fullName>
    </submittedName>
</protein>
<gene>
    <name evidence="3" type="ORF">HINF_LOCUS50046</name>
</gene>
<feature type="region of interest" description="Disordered" evidence="1">
    <location>
        <begin position="176"/>
        <end position="195"/>
    </location>
</feature>